<dbReference type="GO" id="GO:0016779">
    <property type="term" value="F:nucleotidyltransferase activity"/>
    <property type="evidence" value="ECO:0007669"/>
    <property type="project" value="UniProtKB-KW"/>
</dbReference>
<organism evidence="1 2">
    <name type="scientific">Tetragenococcus halophilus subsp. halophilus</name>
    <dbReference type="NCBI Taxonomy" id="1513897"/>
    <lineage>
        <taxon>Bacteria</taxon>
        <taxon>Bacillati</taxon>
        <taxon>Bacillota</taxon>
        <taxon>Bacilli</taxon>
        <taxon>Lactobacillales</taxon>
        <taxon>Enterococcaceae</taxon>
        <taxon>Tetragenococcus</taxon>
    </lineage>
</organism>
<proteinExistence type="predicted"/>
<evidence type="ECO:0000313" key="2">
    <source>
        <dbReference type="Proteomes" id="UP000236214"/>
    </source>
</evidence>
<accession>A0A2H6CVF8</accession>
<gene>
    <name evidence="1" type="ORF">TEHN7118_1789</name>
</gene>
<dbReference type="EMBL" id="BDEC01000086">
    <property type="protein sequence ID" value="GBD68983.1"/>
    <property type="molecule type" value="Genomic_DNA"/>
</dbReference>
<dbReference type="Gene3D" id="1.20.120.330">
    <property type="entry name" value="Nucleotidyltransferases domain 2"/>
    <property type="match status" value="1"/>
</dbReference>
<name>A0A2H6CVF8_TETHA</name>
<keyword evidence="1" id="KW-0808">Transferase</keyword>
<dbReference type="Gene3D" id="3.30.460.10">
    <property type="entry name" value="Beta Polymerase, domain 2"/>
    <property type="match status" value="1"/>
</dbReference>
<keyword evidence="2" id="KW-1185">Reference proteome</keyword>
<dbReference type="AlphaFoldDB" id="A0A2H6CVF8"/>
<dbReference type="Pfam" id="PF04439">
    <property type="entry name" value="Adenyl_transf"/>
    <property type="match status" value="1"/>
</dbReference>
<dbReference type="InterPro" id="IPR007530">
    <property type="entry name" value="Aminoglycoside_adenylylTfrase"/>
</dbReference>
<dbReference type="Proteomes" id="UP000236214">
    <property type="component" value="Unassembled WGS sequence"/>
</dbReference>
<dbReference type="SUPFAM" id="SSF81631">
    <property type="entry name" value="PAP/OAS1 substrate-binding domain"/>
    <property type="match status" value="1"/>
</dbReference>
<protein>
    <submittedName>
        <fullName evidence="1">Aminoglycoside adenylyltransferase</fullName>
    </submittedName>
</protein>
<dbReference type="InterPro" id="IPR043519">
    <property type="entry name" value="NT_sf"/>
</dbReference>
<sequence>MRSATEMMDLILETAQKLPEVKAVAMSGSRANKSIPKDNFQDFDITYIVDDIDPFIKNRQWLDKLGKRLIMQTPDEMGLRANKAEEKFTFLMLFEDGNRIDLTLCSTSGIHPWLANEPVLKVLSDPYHLLTDVPDVSEKVYQIFPATQTAFAECCNEFWWVSTYVVKGLVRGELLYASDHLYTICQKELLRLLSWEAVLQKGPLNPGKNYKYLFNFLPLKQAPFEKLLNFSSINLCWQSLLATQDFFHSEAQNFAQAAGFDYMNTVAENIMDYTQEHYKAAQS</sequence>
<dbReference type="PIRSF" id="PIRSF000812">
    <property type="entry name" value="AAD"/>
    <property type="match status" value="1"/>
</dbReference>
<comment type="caution">
    <text evidence="1">The sequence shown here is derived from an EMBL/GenBank/DDBJ whole genome shotgun (WGS) entry which is preliminary data.</text>
</comment>
<dbReference type="RefSeq" id="WP_103103629.1">
    <property type="nucleotide sequence ID" value="NZ_BDEC01000086.1"/>
</dbReference>
<reference evidence="1 2" key="1">
    <citation type="submission" date="2016-05" db="EMBL/GenBank/DDBJ databases">
        <title>Whole genome sequencing of Tetragenococcus halophilus subsp. halophilus NISL 7118.</title>
        <authorList>
            <person name="Shiwa Y."/>
            <person name="Nishimura I."/>
            <person name="Yoshikawa H."/>
            <person name="Koyama Y."/>
            <person name="Oguma T."/>
        </authorList>
    </citation>
    <scope>NUCLEOTIDE SEQUENCE [LARGE SCALE GENOMIC DNA]</scope>
    <source>
        <strain evidence="1 2">NISL 7118</strain>
    </source>
</reference>
<keyword evidence="1" id="KW-0548">Nucleotidyltransferase</keyword>
<evidence type="ECO:0000313" key="1">
    <source>
        <dbReference type="EMBL" id="GBD68983.1"/>
    </source>
</evidence>
<dbReference type="SUPFAM" id="SSF81301">
    <property type="entry name" value="Nucleotidyltransferase"/>
    <property type="match status" value="1"/>
</dbReference>